<dbReference type="InterPro" id="IPR027417">
    <property type="entry name" value="P-loop_NTPase"/>
</dbReference>
<feature type="domain" description="AAA+ ATPase" evidence="8">
    <location>
        <begin position="104"/>
        <end position="275"/>
    </location>
</feature>
<keyword evidence="5" id="KW-0539">Nucleus</keyword>
<dbReference type="Gene3D" id="1.10.10.10">
    <property type="entry name" value="Winged helix-like DNA-binding domain superfamily/Winged helix DNA-binding domain"/>
    <property type="match status" value="1"/>
</dbReference>
<dbReference type="PANTHER" id="PTHR10763">
    <property type="entry name" value="CELL DIVISION CONTROL PROTEIN 6-RELATED"/>
    <property type="match status" value="1"/>
</dbReference>
<sequence length="489" mass="54703">MLDNRILATRKRLAFEDEPRTVKKMCGLITPPASPEKAVNIRSVPLSVSPKRLNFGPLSIYSRTKALLQRCANVEIGDEAYLPTRMEQYTEIMGFLKRVIDSDSGDSVYITGPPGTGKTAQVDLIIREKFQMLALGGPQLKHEAGLSNTFFFETSTSEFKSVAIASINCIAINNPESIFAKIYESFASDASEQVRSAEDLQKFILSHPNTTFIVILDEMDKLVTSTLQDANATKHIFDLFLLAKLPKVKFGLISIANSLDMKDRFLSRLNLKRELLPKTITFPPYTAEQMYDIVMQKLTAAGNELVIQPAAIRFAAKKCSGNTGDLRKLFDVLRSSIEVVELAAIKNRHSSDGHVTKVTLAHVAKVFSSFMNNSSTKSRLSKLNMQQRLVLGSLVHREKFDIFQTQCSMDDAYDYYTKLLDQKNAISPLKRNEFLEICNALETCGVVHLAQGKSFGKTRHLVKFIKSNVDKREFDDEVGKLALLKEILG</sequence>
<dbReference type="GO" id="GO:0003688">
    <property type="term" value="F:DNA replication origin binding"/>
    <property type="evidence" value="ECO:0007669"/>
    <property type="project" value="TreeGrafter"/>
</dbReference>
<keyword evidence="3" id="KW-0132">Cell division</keyword>
<dbReference type="SUPFAM" id="SSF46785">
    <property type="entry name" value="Winged helix' DNA-binding domain"/>
    <property type="match status" value="1"/>
</dbReference>
<dbReference type="STRING" id="4955.A0A1G4MGW5"/>
<dbReference type="InterPro" id="IPR003959">
    <property type="entry name" value="ATPase_AAA_core"/>
</dbReference>
<evidence type="ECO:0000256" key="7">
    <source>
        <dbReference type="PIRNR" id="PIRNR001767"/>
    </source>
</evidence>
<dbReference type="InterPro" id="IPR050311">
    <property type="entry name" value="ORC1/CDC6"/>
</dbReference>
<dbReference type="GO" id="GO:0006270">
    <property type="term" value="P:DNA replication initiation"/>
    <property type="evidence" value="ECO:0007669"/>
    <property type="project" value="UniProtKB-UniRule"/>
</dbReference>
<dbReference type="OrthoDB" id="1926878at2759"/>
<dbReference type="Pfam" id="PF09079">
    <property type="entry name" value="WHD_Cdc6"/>
    <property type="match status" value="1"/>
</dbReference>
<keyword evidence="4" id="KW-0235">DNA replication</keyword>
<proteinExistence type="inferred from homology"/>
<evidence type="ECO:0000313" key="10">
    <source>
        <dbReference type="Proteomes" id="UP000190831"/>
    </source>
</evidence>
<dbReference type="AlphaFoldDB" id="A0A1G4MGW5"/>
<dbReference type="Pfam" id="PF00004">
    <property type="entry name" value="AAA"/>
    <property type="match status" value="1"/>
</dbReference>
<dbReference type="InterPro" id="IPR054425">
    <property type="entry name" value="Cdc6_ORC1-like_ATPase_lid"/>
</dbReference>
<dbReference type="GO" id="GO:0005634">
    <property type="term" value="C:nucleus"/>
    <property type="evidence" value="ECO:0007669"/>
    <property type="project" value="UniProtKB-SubCell"/>
</dbReference>
<dbReference type="PANTHER" id="PTHR10763:SF26">
    <property type="entry name" value="CELL DIVISION CONTROL PROTEIN 6 HOMOLOG"/>
    <property type="match status" value="1"/>
</dbReference>
<name>A0A1G4MGW5_LACFM</name>
<reference evidence="9 10" key="1">
    <citation type="submission" date="2016-03" db="EMBL/GenBank/DDBJ databases">
        <authorList>
            <person name="Devillers H."/>
        </authorList>
    </citation>
    <scope>NUCLEOTIDE SEQUENCE [LARGE SCALE GENOMIC DNA]</scope>
    <source>
        <strain evidence="9">CBS 6772</strain>
    </source>
</reference>
<dbReference type="PIRSF" id="PIRSF001767">
    <property type="entry name" value="Cdc6"/>
    <property type="match status" value="1"/>
</dbReference>
<protein>
    <recommendedName>
        <fullName evidence="7">Cell division control protein</fullName>
    </recommendedName>
</protein>
<dbReference type="InterPro" id="IPR015163">
    <property type="entry name" value="Cdc6_C"/>
</dbReference>
<dbReference type="OMA" id="WPTDEVY"/>
<dbReference type="Pfam" id="PF22606">
    <property type="entry name" value="Cdc6-ORC-like_ATPase_lid"/>
    <property type="match status" value="1"/>
</dbReference>
<comment type="similarity">
    <text evidence="2 7">Belongs to the CDC6/cdc18 family.</text>
</comment>
<keyword evidence="6" id="KW-0131">Cell cycle</keyword>
<dbReference type="GO" id="GO:0005524">
    <property type="term" value="F:ATP binding"/>
    <property type="evidence" value="ECO:0007669"/>
    <property type="project" value="InterPro"/>
</dbReference>
<dbReference type="GO" id="GO:0016887">
    <property type="term" value="F:ATP hydrolysis activity"/>
    <property type="evidence" value="ECO:0007669"/>
    <property type="project" value="InterPro"/>
</dbReference>
<dbReference type="InterPro" id="IPR036388">
    <property type="entry name" value="WH-like_DNA-bd_sf"/>
</dbReference>
<dbReference type="Proteomes" id="UP000190831">
    <property type="component" value="Chromosome G"/>
</dbReference>
<evidence type="ECO:0000256" key="5">
    <source>
        <dbReference type="ARBA" id="ARBA00023242"/>
    </source>
</evidence>
<evidence type="ECO:0000256" key="2">
    <source>
        <dbReference type="ARBA" id="ARBA00006184"/>
    </source>
</evidence>
<dbReference type="EMBL" id="LT598486">
    <property type="protein sequence ID" value="SCW03132.1"/>
    <property type="molecule type" value="Genomic_DNA"/>
</dbReference>
<evidence type="ECO:0000256" key="3">
    <source>
        <dbReference type="ARBA" id="ARBA00022618"/>
    </source>
</evidence>
<evidence type="ECO:0000256" key="4">
    <source>
        <dbReference type="ARBA" id="ARBA00022705"/>
    </source>
</evidence>
<keyword evidence="10" id="KW-1185">Reference proteome</keyword>
<dbReference type="InterPro" id="IPR036390">
    <property type="entry name" value="WH_DNA-bd_sf"/>
</dbReference>
<dbReference type="Gene3D" id="1.10.8.60">
    <property type="match status" value="1"/>
</dbReference>
<evidence type="ECO:0000313" key="9">
    <source>
        <dbReference type="EMBL" id="SCW03132.1"/>
    </source>
</evidence>
<dbReference type="SUPFAM" id="SSF52540">
    <property type="entry name" value="P-loop containing nucleoside triphosphate hydrolases"/>
    <property type="match status" value="1"/>
</dbReference>
<evidence type="ECO:0000256" key="1">
    <source>
        <dbReference type="ARBA" id="ARBA00004123"/>
    </source>
</evidence>
<accession>A0A1G4MGW5</accession>
<evidence type="ECO:0000256" key="6">
    <source>
        <dbReference type="ARBA" id="ARBA00023306"/>
    </source>
</evidence>
<dbReference type="InterPro" id="IPR003593">
    <property type="entry name" value="AAA+_ATPase"/>
</dbReference>
<dbReference type="GO" id="GO:0033314">
    <property type="term" value="P:mitotic DNA replication checkpoint signaling"/>
    <property type="evidence" value="ECO:0007669"/>
    <property type="project" value="TreeGrafter"/>
</dbReference>
<dbReference type="SMART" id="SM00382">
    <property type="entry name" value="AAA"/>
    <property type="match status" value="1"/>
</dbReference>
<organism evidence="9 10">
    <name type="scientific">Lachancea fermentati</name>
    <name type="common">Zygosaccharomyces fermentati</name>
    <dbReference type="NCBI Taxonomy" id="4955"/>
    <lineage>
        <taxon>Eukaryota</taxon>
        <taxon>Fungi</taxon>
        <taxon>Dikarya</taxon>
        <taxon>Ascomycota</taxon>
        <taxon>Saccharomycotina</taxon>
        <taxon>Saccharomycetes</taxon>
        <taxon>Saccharomycetales</taxon>
        <taxon>Saccharomycetaceae</taxon>
        <taxon>Lachancea</taxon>
    </lineage>
</organism>
<gene>
    <name evidence="9" type="ORF">LAFE_0G03642G</name>
</gene>
<dbReference type="Gene3D" id="3.40.50.300">
    <property type="entry name" value="P-loop containing nucleotide triphosphate hydrolases"/>
    <property type="match status" value="1"/>
</dbReference>
<dbReference type="InterPro" id="IPR016314">
    <property type="entry name" value="Cdc6/18"/>
</dbReference>
<dbReference type="GO" id="GO:0051301">
    <property type="term" value="P:cell division"/>
    <property type="evidence" value="ECO:0007669"/>
    <property type="project" value="UniProtKB-UniRule"/>
</dbReference>
<comment type="subcellular location">
    <subcellularLocation>
        <location evidence="1">Nucleus</location>
    </subcellularLocation>
</comment>
<evidence type="ECO:0000259" key="8">
    <source>
        <dbReference type="SMART" id="SM00382"/>
    </source>
</evidence>